<dbReference type="EnsemblMetazoa" id="BGLB029245-RB">
    <property type="protein sequence ID" value="BGLB029245-PB"/>
    <property type="gene ID" value="BGLB029245"/>
</dbReference>
<accession>A0A2C9LBZ2</accession>
<protein>
    <submittedName>
        <fullName evidence="1">Uncharacterized protein</fullName>
    </submittedName>
</protein>
<gene>
    <name evidence="1" type="primary">106060098</name>
</gene>
<dbReference type="Proteomes" id="UP000076420">
    <property type="component" value="Unassembled WGS sequence"/>
</dbReference>
<dbReference type="AlphaFoldDB" id="A0A2C9LBZ2"/>
<sequence>MCFEILKYFFFQHIDYNLPKKKMKIHLEVLTSTVIKRKKPWSQVIWLGKERESLFLLDGNRVSVLYVPSGKTKRNITKLSALLSEAVCLTSTTDGLHLLGIQSSGEVFIWQKDSDELKTICGLSGLLLSEGISLKGNCRLFSSVDCTELLLVIDFKCIFLWQQDQADLKNHTLSGKWLRVPTHSGTLLPLPDNKEASTDATFYNSEVFGKCCQLSIVFNKNKNVHVTTLLIHFDKLSQSIKQDKEDISISCTWSHIDWSLKNSAINYEPISMQGAIVCQYTHNGQILAVGINQKSPAHTCVLFVSPFIQTVLISDIKGAGVKDPASKRGRLVSEHCNSLQDQCEHNLLAS</sequence>
<evidence type="ECO:0000313" key="2">
    <source>
        <dbReference type="Proteomes" id="UP000076420"/>
    </source>
</evidence>
<dbReference type="KEGG" id="bgt:106060098"/>
<name>A0A2C9LBZ2_BIOGL</name>
<evidence type="ECO:0000313" key="1">
    <source>
        <dbReference type="EnsemblMetazoa" id="BGLB029245-PB"/>
    </source>
</evidence>
<organism evidence="1 2">
    <name type="scientific">Biomphalaria glabrata</name>
    <name type="common">Bloodfluke planorb</name>
    <name type="synonym">Freshwater snail</name>
    <dbReference type="NCBI Taxonomy" id="6526"/>
    <lineage>
        <taxon>Eukaryota</taxon>
        <taxon>Metazoa</taxon>
        <taxon>Spiralia</taxon>
        <taxon>Lophotrochozoa</taxon>
        <taxon>Mollusca</taxon>
        <taxon>Gastropoda</taxon>
        <taxon>Heterobranchia</taxon>
        <taxon>Euthyneura</taxon>
        <taxon>Panpulmonata</taxon>
        <taxon>Hygrophila</taxon>
        <taxon>Lymnaeoidea</taxon>
        <taxon>Planorbidae</taxon>
        <taxon>Biomphalaria</taxon>
    </lineage>
</organism>
<dbReference type="PANTHER" id="PTHR14492">
    <property type="entry name" value="JBTS17"/>
    <property type="match status" value="1"/>
</dbReference>
<reference evidence="1" key="1">
    <citation type="submission" date="2020-05" db="UniProtKB">
        <authorList>
            <consortium name="EnsemblMetazoa"/>
        </authorList>
    </citation>
    <scope>IDENTIFICATION</scope>
    <source>
        <strain evidence="1">BB02</strain>
    </source>
</reference>
<dbReference type="VEuPathDB" id="VectorBase:BGLB029245"/>
<dbReference type="VEuPathDB" id="VectorBase:BGLAX_035873"/>
<proteinExistence type="predicted"/>
<dbReference type="InterPro" id="IPR028236">
    <property type="entry name" value="CPLANE1"/>
</dbReference>
<dbReference type="PANTHER" id="PTHR14492:SF4">
    <property type="entry name" value="CILIOGENESIS AND PLANAR POLARITY EFFECTOR 1"/>
    <property type="match status" value="1"/>
</dbReference>